<sequence>MAIIKESDHLRIPFQDIEKATGNFSTLIGRGGFGSVYRGQVSLSGELTPVAVKKLDNLSRQGLKEFLTEIRMLSRYKHQNLVSLVGFSEEQNEKYLIYEYAERGSLDSYLKPTKPWCPLTWKQRINICVDAARGLDHLHNHVAEHERVIHRDIKSANILIDHNWKAMIADFGLSKIGRTNEDDTYLITNACGTPGYWDPAYFNTGILTKESDIYSFGVVLIEVLCGRLCIINANNVNKEERFLTPLALRYYKEEKLDLIMDRYLKYHMKSDSMKVFLEIAFQCLQDVREQRPSMDLVLQELEKALKLRETEELAEMQVSY</sequence>
<dbReference type="InterPro" id="IPR017441">
    <property type="entry name" value="Protein_kinase_ATP_BS"/>
</dbReference>
<dbReference type="Pfam" id="PF07714">
    <property type="entry name" value="PK_Tyr_Ser-Thr"/>
    <property type="match status" value="1"/>
</dbReference>
<dbReference type="PROSITE" id="PS00107">
    <property type="entry name" value="PROTEIN_KINASE_ATP"/>
    <property type="match status" value="1"/>
</dbReference>
<keyword evidence="3 6" id="KW-0547">Nucleotide-binding</keyword>
<keyword evidence="5 6" id="KW-0067">ATP-binding</keyword>
<evidence type="ECO:0000256" key="7">
    <source>
        <dbReference type="RuleBase" id="RU000304"/>
    </source>
</evidence>
<dbReference type="GO" id="GO:0004714">
    <property type="term" value="F:transmembrane receptor protein tyrosine kinase activity"/>
    <property type="evidence" value="ECO:0007669"/>
    <property type="project" value="InterPro"/>
</dbReference>
<dbReference type="PANTHER" id="PTHR27003:SF475">
    <property type="entry name" value="PROTEIN KINASE DOMAIN-CONTAINING PROTEIN"/>
    <property type="match status" value="1"/>
</dbReference>
<dbReference type="GO" id="GO:0005524">
    <property type="term" value="F:ATP binding"/>
    <property type="evidence" value="ECO:0007669"/>
    <property type="project" value="UniProtKB-UniRule"/>
</dbReference>
<keyword evidence="4 9" id="KW-0418">Kinase</keyword>
<evidence type="ECO:0000313" key="9">
    <source>
        <dbReference type="EMBL" id="OTG25497.1"/>
    </source>
</evidence>
<dbReference type="InterPro" id="IPR008271">
    <property type="entry name" value="Ser/Thr_kinase_AS"/>
</dbReference>
<feature type="binding site" evidence="6">
    <location>
        <position position="54"/>
    </location>
    <ligand>
        <name>ATP</name>
        <dbReference type="ChEBI" id="CHEBI:30616"/>
    </ligand>
</feature>
<dbReference type="InterPro" id="IPR011009">
    <property type="entry name" value="Kinase-like_dom_sf"/>
</dbReference>
<dbReference type="GO" id="GO:0004672">
    <property type="term" value="F:protein kinase activity"/>
    <property type="evidence" value="ECO:0000318"/>
    <property type="project" value="GO_Central"/>
</dbReference>
<dbReference type="PANTHER" id="PTHR27003">
    <property type="entry name" value="OS07G0166700 PROTEIN"/>
    <property type="match status" value="1"/>
</dbReference>
<protein>
    <submittedName>
        <fullName evidence="9">Putative serine/threonine/dual specificity protein kinase, catalytic domain-containing protein</fullName>
    </submittedName>
</protein>
<dbReference type="FunFam" id="3.30.200.20:FF:000039">
    <property type="entry name" value="receptor-like protein kinase FERONIA"/>
    <property type="match status" value="1"/>
</dbReference>
<dbReference type="GO" id="GO:0005886">
    <property type="term" value="C:plasma membrane"/>
    <property type="evidence" value="ECO:0000318"/>
    <property type="project" value="GO_Central"/>
</dbReference>
<feature type="domain" description="Protein kinase" evidence="8">
    <location>
        <begin position="22"/>
        <end position="305"/>
    </location>
</feature>
<dbReference type="InParanoid" id="A0A251UQ25"/>
<reference evidence="10" key="1">
    <citation type="journal article" date="2017" name="Nature">
        <title>The sunflower genome provides insights into oil metabolism, flowering and Asterid evolution.</title>
        <authorList>
            <person name="Badouin H."/>
            <person name="Gouzy J."/>
            <person name="Grassa C.J."/>
            <person name="Murat F."/>
            <person name="Staton S.E."/>
            <person name="Cottret L."/>
            <person name="Lelandais-Briere C."/>
            <person name="Owens G.L."/>
            <person name="Carrere S."/>
            <person name="Mayjonade B."/>
            <person name="Legrand L."/>
            <person name="Gill N."/>
            <person name="Kane N.C."/>
            <person name="Bowers J.E."/>
            <person name="Hubner S."/>
            <person name="Bellec A."/>
            <person name="Berard A."/>
            <person name="Berges H."/>
            <person name="Blanchet N."/>
            <person name="Boniface M.C."/>
            <person name="Brunel D."/>
            <person name="Catrice O."/>
            <person name="Chaidir N."/>
            <person name="Claudel C."/>
            <person name="Donnadieu C."/>
            <person name="Faraut T."/>
            <person name="Fievet G."/>
            <person name="Helmstetter N."/>
            <person name="King M."/>
            <person name="Knapp S.J."/>
            <person name="Lai Z."/>
            <person name="Le Paslier M.C."/>
            <person name="Lippi Y."/>
            <person name="Lorenzon L."/>
            <person name="Mandel J.R."/>
            <person name="Marage G."/>
            <person name="Marchand G."/>
            <person name="Marquand E."/>
            <person name="Bret-Mestries E."/>
            <person name="Morien E."/>
            <person name="Nambeesan S."/>
            <person name="Nguyen T."/>
            <person name="Pegot-Espagnet P."/>
            <person name="Pouilly N."/>
            <person name="Raftis F."/>
            <person name="Sallet E."/>
            <person name="Schiex T."/>
            <person name="Thomas J."/>
            <person name="Vandecasteele C."/>
            <person name="Vares D."/>
            <person name="Vear F."/>
            <person name="Vautrin S."/>
            <person name="Crespi M."/>
            <person name="Mangin B."/>
            <person name="Burke J.M."/>
            <person name="Salse J."/>
            <person name="Munos S."/>
            <person name="Vincourt P."/>
            <person name="Rieseberg L.H."/>
            <person name="Langlade N.B."/>
        </authorList>
    </citation>
    <scope>NUCLEOTIDE SEQUENCE [LARGE SCALE GENOMIC DNA]</scope>
    <source>
        <strain evidence="10">cv. SF193</strain>
    </source>
</reference>
<evidence type="ECO:0000256" key="2">
    <source>
        <dbReference type="ARBA" id="ARBA00022679"/>
    </source>
</evidence>
<dbReference type="AlphaFoldDB" id="A0A251UQ25"/>
<organism evidence="9 10">
    <name type="scientific">Helianthus annuus</name>
    <name type="common">Common sunflower</name>
    <dbReference type="NCBI Taxonomy" id="4232"/>
    <lineage>
        <taxon>Eukaryota</taxon>
        <taxon>Viridiplantae</taxon>
        <taxon>Streptophyta</taxon>
        <taxon>Embryophyta</taxon>
        <taxon>Tracheophyta</taxon>
        <taxon>Spermatophyta</taxon>
        <taxon>Magnoliopsida</taxon>
        <taxon>eudicotyledons</taxon>
        <taxon>Gunneridae</taxon>
        <taxon>Pentapetalae</taxon>
        <taxon>asterids</taxon>
        <taxon>campanulids</taxon>
        <taxon>Asterales</taxon>
        <taxon>Asteraceae</taxon>
        <taxon>Asteroideae</taxon>
        <taxon>Heliantheae alliance</taxon>
        <taxon>Heliantheae</taxon>
        <taxon>Helianthus</taxon>
    </lineage>
</organism>
<dbReference type="Proteomes" id="UP000215914">
    <property type="component" value="Chromosome 5"/>
</dbReference>
<evidence type="ECO:0000256" key="3">
    <source>
        <dbReference type="ARBA" id="ARBA00022741"/>
    </source>
</evidence>
<name>A0A251UQ25_HELAN</name>
<dbReference type="PIRSF" id="PIRSF000654">
    <property type="entry name" value="Integrin-linked_kinase"/>
    <property type="match status" value="1"/>
</dbReference>
<gene>
    <name evidence="9" type="ORF">HannXRQ_Chr05g0148291</name>
</gene>
<proteinExistence type="inferred from homology"/>
<evidence type="ECO:0000259" key="8">
    <source>
        <dbReference type="PROSITE" id="PS50011"/>
    </source>
</evidence>
<dbReference type="SMART" id="SM00220">
    <property type="entry name" value="S_TKc"/>
    <property type="match status" value="1"/>
</dbReference>
<dbReference type="GO" id="GO:0004674">
    <property type="term" value="F:protein serine/threonine kinase activity"/>
    <property type="evidence" value="ECO:0007669"/>
    <property type="project" value="UniProtKB-KW"/>
</dbReference>
<keyword evidence="2" id="KW-0808">Transferase</keyword>
<dbReference type="InterPro" id="IPR000719">
    <property type="entry name" value="Prot_kinase_dom"/>
</dbReference>
<dbReference type="PROSITE" id="PS50011">
    <property type="entry name" value="PROTEIN_KINASE_DOM"/>
    <property type="match status" value="1"/>
</dbReference>
<evidence type="ECO:0000256" key="4">
    <source>
        <dbReference type="ARBA" id="ARBA00022777"/>
    </source>
</evidence>
<dbReference type="InterPro" id="IPR001245">
    <property type="entry name" value="Ser-Thr/Tyr_kinase_cat_dom"/>
</dbReference>
<evidence type="ECO:0000256" key="5">
    <source>
        <dbReference type="ARBA" id="ARBA00022840"/>
    </source>
</evidence>
<dbReference type="SUPFAM" id="SSF56112">
    <property type="entry name" value="Protein kinase-like (PK-like)"/>
    <property type="match status" value="1"/>
</dbReference>
<comment type="similarity">
    <text evidence="7">Belongs to the protein kinase superfamily.</text>
</comment>
<evidence type="ECO:0000313" key="10">
    <source>
        <dbReference type="Proteomes" id="UP000215914"/>
    </source>
</evidence>
<dbReference type="Gene3D" id="1.10.510.10">
    <property type="entry name" value="Transferase(Phosphotransferase) domain 1"/>
    <property type="match status" value="1"/>
</dbReference>
<evidence type="ECO:0000256" key="1">
    <source>
        <dbReference type="ARBA" id="ARBA00022527"/>
    </source>
</evidence>
<evidence type="ECO:0000256" key="6">
    <source>
        <dbReference type="PROSITE-ProRule" id="PRU10141"/>
    </source>
</evidence>
<dbReference type="InterPro" id="IPR045272">
    <property type="entry name" value="ANXUR1/2-like"/>
</dbReference>
<dbReference type="EMBL" id="CM007894">
    <property type="protein sequence ID" value="OTG25497.1"/>
    <property type="molecule type" value="Genomic_DNA"/>
</dbReference>
<accession>A0A251UQ25</accession>
<keyword evidence="1 7" id="KW-0723">Serine/threonine-protein kinase</keyword>
<dbReference type="OMA" id="HERVIHR"/>
<dbReference type="PROSITE" id="PS00108">
    <property type="entry name" value="PROTEIN_KINASE_ST"/>
    <property type="match status" value="1"/>
</dbReference>
<keyword evidence="10" id="KW-1185">Reference proteome</keyword>
<dbReference type="Gene3D" id="3.30.200.20">
    <property type="entry name" value="Phosphorylase Kinase, domain 1"/>
    <property type="match status" value="1"/>
</dbReference>